<feature type="compositionally biased region" description="Basic and acidic residues" evidence="1">
    <location>
        <begin position="1"/>
        <end position="11"/>
    </location>
</feature>
<keyword evidence="3" id="KW-1185">Reference proteome</keyword>
<comment type="caution">
    <text evidence="2">The sequence shown here is derived from an EMBL/GenBank/DDBJ whole genome shotgun (WGS) entry which is preliminary data.</text>
</comment>
<protein>
    <submittedName>
        <fullName evidence="2">Uncharacterized protein</fullName>
    </submittedName>
</protein>
<gene>
    <name evidence="2" type="ORF">PHMEG_0005140</name>
</gene>
<dbReference type="Proteomes" id="UP000198211">
    <property type="component" value="Unassembled WGS sequence"/>
</dbReference>
<sequence length="184" mass="20790">MSDRRGRDRGRGRSLGRGGAGESESGGRGRGRGRRGQGRGKQQRACFDCNEQRHQVCDCPHLGKRPSNKEQGGESAEKRNKESCGSQAKKEKAKGNSSLGNYFGEESDETYVAPLQRSVEVFLVLEPFERLWTQRMEYAHDCYITFAMYLNYNVVSSPYGSRYDRLCLQIKAFKCILMMANVLN</sequence>
<dbReference type="AlphaFoldDB" id="A0A225WTK5"/>
<dbReference type="EMBL" id="NBNE01000323">
    <property type="protein sequence ID" value="OWZ20449.1"/>
    <property type="molecule type" value="Genomic_DNA"/>
</dbReference>
<organism evidence="2 3">
    <name type="scientific">Phytophthora megakarya</name>
    <dbReference type="NCBI Taxonomy" id="4795"/>
    <lineage>
        <taxon>Eukaryota</taxon>
        <taxon>Sar</taxon>
        <taxon>Stramenopiles</taxon>
        <taxon>Oomycota</taxon>
        <taxon>Peronosporomycetes</taxon>
        <taxon>Peronosporales</taxon>
        <taxon>Peronosporaceae</taxon>
        <taxon>Phytophthora</taxon>
    </lineage>
</organism>
<feature type="region of interest" description="Disordered" evidence="1">
    <location>
        <begin position="1"/>
        <end position="45"/>
    </location>
</feature>
<name>A0A225WTK5_9STRA</name>
<accession>A0A225WTK5</accession>
<proteinExistence type="predicted"/>
<reference evidence="3" key="1">
    <citation type="submission" date="2017-03" db="EMBL/GenBank/DDBJ databases">
        <title>Phytopthora megakarya and P. palmivora, two closely related causual agents of cacao black pod achieved similar genome size and gene model numbers by different mechanisms.</title>
        <authorList>
            <person name="Ali S."/>
            <person name="Shao J."/>
            <person name="Larry D.J."/>
            <person name="Kronmiller B."/>
            <person name="Shen D."/>
            <person name="Strem M.D."/>
            <person name="Melnick R.L."/>
            <person name="Guiltinan M.J."/>
            <person name="Tyler B.M."/>
            <person name="Meinhardt L.W."/>
            <person name="Bailey B.A."/>
        </authorList>
    </citation>
    <scope>NUCLEOTIDE SEQUENCE [LARGE SCALE GENOMIC DNA]</scope>
    <source>
        <strain evidence="3">zdho120</strain>
    </source>
</reference>
<feature type="compositionally biased region" description="Gly residues" evidence="1">
    <location>
        <begin position="15"/>
        <end position="28"/>
    </location>
</feature>
<feature type="compositionally biased region" description="Basic and acidic residues" evidence="1">
    <location>
        <begin position="67"/>
        <end position="94"/>
    </location>
</feature>
<feature type="compositionally biased region" description="Basic residues" evidence="1">
    <location>
        <begin position="29"/>
        <end position="42"/>
    </location>
</feature>
<evidence type="ECO:0000256" key="1">
    <source>
        <dbReference type="SAM" id="MobiDB-lite"/>
    </source>
</evidence>
<evidence type="ECO:0000313" key="2">
    <source>
        <dbReference type="EMBL" id="OWZ20449.1"/>
    </source>
</evidence>
<feature type="region of interest" description="Disordered" evidence="1">
    <location>
        <begin position="57"/>
        <end position="101"/>
    </location>
</feature>
<evidence type="ECO:0000313" key="3">
    <source>
        <dbReference type="Proteomes" id="UP000198211"/>
    </source>
</evidence>